<dbReference type="PANTHER" id="PTHR41910:SF1">
    <property type="entry name" value="SUCCINATE DEHYDROGENASE HYDROPHOBIC MEMBRANE ANCHOR SUBUNIT"/>
    <property type="match status" value="1"/>
</dbReference>
<reference evidence="9" key="1">
    <citation type="submission" date="2024-05" db="EMBL/GenBank/DDBJ databases">
        <title>Planctomycetes of the genus Singulisphaera possess chitinolytic capabilities.</title>
        <authorList>
            <person name="Ivanova A."/>
        </authorList>
    </citation>
    <scope>NUCLEOTIDE SEQUENCE</scope>
    <source>
        <strain evidence="9">Ch08T</strain>
    </source>
</reference>
<dbReference type="InterPro" id="IPR000701">
    <property type="entry name" value="SuccDH_FuR_B_TM-su"/>
</dbReference>
<dbReference type="GO" id="GO:0046872">
    <property type="term" value="F:metal ion binding"/>
    <property type="evidence" value="ECO:0007669"/>
    <property type="project" value="UniProtKB-KW"/>
</dbReference>
<evidence type="ECO:0000256" key="5">
    <source>
        <dbReference type="ARBA" id="ARBA00022989"/>
    </source>
</evidence>
<dbReference type="AlphaFoldDB" id="A0AAU7C6T3"/>
<accession>A0AAU7C6T3</accession>
<evidence type="ECO:0000256" key="8">
    <source>
        <dbReference type="SAM" id="Phobius"/>
    </source>
</evidence>
<sequence length="183" mass="20989">MSQTYGSPRYYRRGLWSRTIEGLRYGGGLGQWSWLLHRVSGLGILLYLVAHITDTFFVVVNPAWYDHTMELYGGTMSGQYYWPIRWAFRLGELGLIACVLFHSLNGIRVVLLDFWPKGVQYQRQLFLFVMIAFWAIMVPVSIWVLLPLLKAPEYESLPEPESVSTSAKIETSQVSSRPLHSIG</sequence>
<keyword evidence="4" id="KW-0479">Metal-binding</keyword>
<evidence type="ECO:0000256" key="2">
    <source>
        <dbReference type="ARBA" id="ARBA00022617"/>
    </source>
</evidence>
<evidence type="ECO:0000313" key="9">
    <source>
        <dbReference type="EMBL" id="XBH00845.1"/>
    </source>
</evidence>
<evidence type="ECO:0000256" key="4">
    <source>
        <dbReference type="ARBA" id="ARBA00022723"/>
    </source>
</evidence>
<keyword evidence="6" id="KW-0408">Iron</keyword>
<name>A0AAU7C6T3_9BACT</name>
<evidence type="ECO:0000256" key="3">
    <source>
        <dbReference type="ARBA" id="ARBA00022692"/>
    </source>
</evidence>
<dbReference type="SUPFAM" id="SSF81343">
    <property type="entry name" value="Fumarate reductase respiratory complex transmembrane subunits"/>
    <property type="match status" value="1"/>
</dbReference>
<evidence type="ECO:0000256" key="7">
    <source>
        <dbReference type="ARBA" id="ARBA00023136"/>
    </source>
</evidence>
<keyword evidence="3 8" id="KW-0812">Transmembrane</keyword>
<feature type="transmembrane region" description="Helical" evidence="8">
    <location>
        <begin position="125"/>
        <end position="146"/>
    </location>
</feature>
<keyword evidence="2" id="KW-0349">Heme</keyword>
<dbReference type="EMBL" id="CP155447">
    <property type="protein sequence ID" value="XBH00845.1"/>
    <property type="molecule type" value="Genomic_DNA"/>
</dbReference>
<dbReference type="RefSeq" id="WP_406693523.1">
    <property type="nucleotide sequence ID" value="NZ_CP155447.1"/>
</dbReference>
<dbReference type="Pfam" id="PF01127">
    <property type="entry name" value="Sdh_cyt"/>
    <property type="match status" value="1"/>
</dbReference>
<keyword evidence="7 8" id="KW-0472">Membrane</keyword>
<dbReference type="InterPro" id="IPR034804">
    <property type="entry name" value="SQR/QFR_C/D"/>
</dbReference>
<dbReference type="InterPro" id="IPR039023">
    <property type="entry name" value="SdhC_prok"/>
</dbReference>
<dbReference type="PANTHER" id="PTHR41910">
    <property type="entry name" value="SUCCINATE DEHYDROGENASE 2 MEMBRANE SUBUNIT SDHC"/>
    <property type="match status" value="1"/>
</dbReference>
<dbReference type="GO" id="GO:0016020">
    <property type="term" value="C:membrane"/>
    <property type="evidence" value="ECO:0007669"/>
    <property type="project" value="UniProtKB-SubCell"/>
</dbReference>
<keyword evidence="5 8" id="KW-1133">Transmembrane helix</keyword>
<dbReference type="CDD" id="cd03501">
    <property type="entry name" value="SQR_TypeA_SdhC_like"/>
    <property type="match status" value="1"/>
</dbReference>
<feature type="transmembrane region" description="Helical" evidence="8">
    <location>
        <begin position="44"/>
        <end position="64"/>
    </location>
</feature>
<evidence type="ECO:0000256" key="1">
    <source>
        <dbReference type="ARBA" id="ARBA00004370"/>
    </source>
</evidence>
<gene>
    <name evidence="9" type="ORF">V5E97_21045</name>
</gene>
<evidence type="ECO:0000256" key="6">
    <source>
        <dbReference type="ARBA" id="ARBA00023004"/>
    </source>
</evidence>
<organism evidence="9">
    <name type="scientific">Singulisphaera sp. Ch08</name>
    <dbReference type="NCBI Taxonomy" id="3120278"/>
    <lineage>
        <taxon>Bacteria</taxon>
        <taxon>Pseudomonadati</taxon>
        <taxon>Planctomycetota</taxon>
        <taxon>Planctomycetia</taxon>
        <taxon>Isosphaerales</taxon>
        <taxon>Isosphaeraceae</taxon>
        <taxon>Singulisphaera</taxon>
    </lineage>
</organism>
<protein>
    <submittedName>
        <fullName evidence="9">Succinate dehydrogenase, cytochrome b556 subunit</fullName>
    </submittedName>
</protein>
<comment type="subcellular location">
    <subcellularLocation>
        <location evidence="1">Membrane</location>
    </subcellularLocation>
</comment>
<feature type="transmembrane region" description="Helical" evidence="8">
    <location>
        <begin position="84"/>
        <end position="104"/>
    </location>
</feature>
<proteinExistence type="predicted"/>
<dbReference type="Gene3D" id="1.20.1300.10">
    <property type="entry name" value="Fumarate reductase/succinate dehydrogenase, transmembrane subunit"/>
    <property type="match status" value="1"/>
</dbReference>